<reference evidence="1" key="1">
    <citation type="submission" date="2018-06" db="EMBL/GenBank/DDBJ databases">
        <authorList>
            <person name="Zhirakovskaya E."/>
        </authorList>
    </citation>
    <scope>NUCLEOTIDE SEQUENCE</scope>
</reference>
<sequence length="58" mass="6254">MISKSWQDALDQGIEPELIASTALSASLSALVKTTGKDATIRILKRLKGAVEDGRFDH</sequence>
<accession>A0A3B1B3U3</accession>
<protein>
    <submittedName>
        <fullName evidence="1">Uncharacterized protein</fullName>
    </submittedName>
</protein>
<proteinExistence type="predicted"/>
<name>A0A3B1B3U3_9ZZZZ</name>
<evidence type="ECO:0000313" key="1">
    <source>
        <dbReference type="EMBL" id="VAX06623.1"/>
    </source>
</evidence>
<dbReference type="AlphaFoldDB" id="A0A3B1B3U3"/>
<dbReference type="EMBL" id="UOFW01000170">
    <property type="protein sequence ID" value="VAX06623.1"/>
    <property type="molecule type" value="Genomic_DNA"/>
</dbReference>
<gene>
    <name evidence="1" type="ORF">MNBD_ALPHA03-126</name>
</gene>
<organism evidence="1">
    <name type="scientific">hydrothermal vent metagenome</name>
    <dbReference type="NCBI Taxonomy" id="652676"/>
    <lineage>
        <taxon>unclassified sequences</taxon>
        <taxon>metagenomes</taxon>
        <taxon>ecological metagenomes</taxon>
    </lineage>
</organism>